<evidence type="ECO:0000313" key="1">
    <source>
        <dbReference type="EMBL" id="GAJ20837.1"/>
    </source>
</evidence>
<accession>X1VMK8</accession>
<protein>
    <submittedName>
        <fullName evidence="1">Uncharacterized protein</fullName>
    </submittedName>
</protein>
<proteinExistence type="predicted"/>
<feature type="non-terminal residue" evidence="1">
    <location>
        <position position="1"/>
    </location>
</feature>
<sequence length="94" mass="11104">VALKIDFHGKVLTDNNSFFRIEITHDDFTSNLQIGNNITQNKRIGSIIDIDTFKSFKDSEFFNEMEVIINRGHEFEKSLFYSLLREEFFLGFCR</sequence>
<organism evidence="1">
    <name type="scientific">marine sediment metagenome</name>
    <dbReference type="NCBI Taxonomy" id="412755"/>
    <lineage>
        <taxon>unclassified sequences</taxon>
        <taxon>metagenomes</taxon>
        <taxon>ecological metagenomes</taxon>
    </lineage>
</organism>
<gene>
    <name evidence="1" type="ORF">S12H4_57047</name>
</gene>
<comment type="caution">
    <text evidence="1">The sequence shown here is derived from an EMBL/GenBank/DDBJ whole genome shotgun (WGS) entry which is preliminary data.</text>
</comment>
<dbReference type="AlphaFoldDB" id="X1VMK8"/>
<dbReference type="EMBL" id="BARW01036823">
    <property type="protein sequence ID" value="GAJ20837.1"/>
    <property type="molecule type" value="Genomic_DNA"/>
</dbReference>
<name>X1VMK8_9ZZZZ</name>
<reference evidence="1" key="1">
    <citation type="journal article" date="2014" name="Front. Microbiol.">
        <title>High frequency of phylogenetically diverse reductive dehalogenase-homologous genes in deep subseafloor sedimentary metagenomes.</title>
        <authorList>
            <person name="Kawai M."/>
            <person name="Futagami T."/>
            <person name="Toyoda A."/>
            <person name="Takaki Y."/>
            <person name="Nishi S."/>
            <person name="Hori S."/>
            <person name="Arai W."/>
            <person name="Tsubouchi T."/>
            <person name="Morono Y."/>
            <person name="Uchiyama I."/>
            <person name="Ito T."/>
            <person name="Fujiyama A."/>
            <person name="Inagaki F."/>
            <person name="Takami H."/>
        </authorList>
    </citation>
    <scope>NUCLEOTIDE SEQUENCE</scope>
    <source>
        <strain evidence="1">Expedition CK06-06</strain>
    </source>
</reference>